<dbReference type="EMBL" id="CP007034">
    <property type="protein sequence ID" value="AHF13604.1"/>
    <property type="molecule type" value="Genomic_DNA"/>
</dbReference>
<dbReference type="GeneID" id="90528328"/>
<accession>W0EWL1</accession>
<reference evidence="1 2" key="1">
    <citation type="submission" date="2013-12" db="EMBL/GenBank/DDBJ databases">
        <authorList>
            <consortium name="DOE Joint Genome Institute"/>
            <person name="Eisen J."/>
            <person name="Huntemann M."/>
            <person name="Han J."/>
            <person name="Chen A."/>
            <person name="Kyrpides N."/>
            <person name="Mavromatis K."/>
            <person name="Markowitz V."/>
            <person name="Palaniappan K."/>
            <person name="Ivanova N."/>
            <person name="Schaumberg A."/>
            <person name="Pati A."/>
            <person name="Liolios K."/>
            <person name="Nordberg H.P."/>
            <person name="Cantor M.N."/>
            <person name="Hua S.X."/>
            <person name="Woyke T."/>
        </authorList>
    </citation>
    <scope>NUCLEOTIDE SEQUENCE [LARGE SCALE GENOMIC DNA]</scope>
    <source>
        <strain evidence="2">DSM 18177</strain>
    </source>
</reference>
<protein>
    <recommendedName>
        <fullName evidence="3">CHAT domain-containing protein</fullName>
    </recommendedName>
</protein>
<dbReference type="STRING" id="880074.BARVI_02515"/>
<dbReference type="HOGENOM" id="CLU_113619_0_0_10"/>
<dbReference type="eggNOG" id="ENOG503321X">
    <property type="taxonomic scope" value="Bacteria"/>
</dbReference>
<organism evidence="1 2">
    <name type="scientific">Barnesiella viscericola DSM 18177</name>
    <dbReference type="NCBI Taxonomy" id="880074"/>
    <lineage>
        <taxon>Bacteria</taxon>
        <taxon>Pseudomonadati</taxon>
        <taxon>Bacteroidota</taxon>
        <taxon>Bacteroidia</taxon>
        <taxon>Bacteroidales</taxon>
        <taxon>Barnesiellaceae</taxon>
        <taxon>Barnesiella</taxon>
    </lineage>
</organism>
<sequence length="192" mass="22610">MHNIICFETEWLYNSHKGNQFNLETKLLLDCLRNFYKCDIIHRHILYREDLQYYMDYFTTKRKFAKFDKYDIIYFACHGRNHTISFEGETDGIDLMELAAMNKNFFSSKIVHFSSCRTLTNEKVALEFKKQTGAKLVTGYSSSVDAMRSAIADMAYFNELMHIKNVGVILNDTSKFCKTYKSLLEELKFTKV</sequence>
<evidence type="ECO:0008006" key="3">
    <source>
        <dbReference type="Google" id="ProtNLM"/>
    </source>
</evidence>
<dbReference type="KEGG" id="bvs:BARVI_02515"/>
<evidence type="ECO:0000313" key="1">
    <source>
        <dbReference type="EMBL" id="AHF13604.1"/>
    </source>
</evidence>
<dbReference type="RefSeq" id="WP_025277702.1">
    <property type="nucleotide sequence ID" value="NZ_CP007034.1"/>
</dbReference>
<dbReference type="InterPro" id="IPR046584">
    <property type="entry name" value="DUF6642"/>
</dbReference>
<gene>
    <name evidence="1" type="ORF">BARVI_02515</name>
</gene>
<dbReference type="AlphaFoldDB" id="W0EWL1"/>
<dbReference type="Proteomes" id="UP000018901">
    <property type="component" value="Chromosome"/>
</dbReference>
<dbReference type="Pfam" id="PF20347">
    <property type="entry name" value="DUF6642"/>
    <property type="match status" value="1"/>
</dbReference>
<proteinExistence type="predicted"/>
<name>W0EWL1_9BACT</name>
<evidence type="ECO:0000313" key="2">
    <source>
        <dbReference type="Proteomes" id="UP000018901"/>
    </source>
</evidence>
<keyword evidence="2" id="KW-1185">Reference proteome</keyword>